<keyword evidence="2 11" id="KW-0812">Transmembrane</keyword>
<dbReference type="Proteomes" id="UP001623349">
    <property type="component" value="Unassembled WGS sequence"/>
</dbReference>
<keyword evidence="4" id="KW-0547">Nucleotide-binding</keyword>
<evidence type="ECO:0000256" key="9">
    <source>
        <dbReference type="ARBA" id="ARBA00023136"/>
    </source>
</evidence>
<dbReference type="SUPFAM" id="SSF81665">
    <property type="entry name" value="Calcium ATPase, transmembrane domain M"/>
    <property type="match status" value="1"/>
</dbReference>
<dbReference type="InterPro" id="IPR023299">
    <property type="entry name" value="ATPase_P-typ_cyto_dom_N"/>
</dbReference>
<feature type="region of interest" description="Disordered" evidence="10">
    <location>
        <begin position="1380"/>
        <end position="1406"/>
    </location>
</feature>
<feature type="transmembrane region" description="Helical" evidence="11">
    <location>
        <begin position="1140"/>
        <end position="1160"/>
    </location>
</feature>
<dbReference type="InterPro" id="IPR001757">
    <property type="entry name" value="P_typ_ATPase"/>
</dbReference>
<keyword evidence="8 11" id="KW-1133">Transmembrane helix</keyword>
<dbReference type="PROSITE" id="PS00154">
    <property type="entry name" value="ATPASE_E1_E2"/>
    <property type="match status" value="1"/>
</dbReference>
<feature type="region of interest" description="Disordered" evidence="10">
    <location>
        <begin position="1"/>
        <end position="27"/>
    </location>
</feature>
<sequence length="1406" mass="157284">MEREAAAAEEPASPGRRRPRRRRWEGRTRTVRSNLLPPLGTEDSTAGAPKGERLLMRGCIQHLADNRLKTTKYTLLSFLPKNLFEQFHRLANVYFVFIALLNFVPAVNAFQPGLALAPVLFILAVTAIKDLWEDYSRHRSDHEINHLGCLVFSSEEEKKYVNRYWKEIRVGDFVRLCCNEIIPADILLLSSSDPDGLCHIETANLDGETNLKRRQVVRGFSELVSEFNPMTFTSVIECEKPNNDLSRFRGCIIHSNGEKAGLHKENLLLRGCTIRNTEAVAGIVIYAGHETKALLNNSGPRYKRSQLERQMNCDVLWCGHGLWVRRYQEKKALFDVPESDGSSLSPATAAVYSFLTMIIVLQVLIPISLYVSIEIVKVCQVYFINQDIELYDEETDSQLQCRALNITEDLGQIKYIFSDKTGTLTENKMVFRRCTVSGIEYSHDANAQRLARYQEVDSEEEEVVPKVGTIAHRGSTGSHQSIWMTHKTQSIKTHRRTGSRAEAKRASMLSKHTAFSSPMEKDITPDPKLLEKVSECDRYLAIARHQEHPLAHLSPELSDVFDFFIALTICNTVVVTSPDQPRQKVRVRFELKSPVKTIEDFLRRFTPSRLASGCSSIGNLSTNKSSHKSGSAFLPSLSQDNMFLRLEEKLGQTTPAIASNGYASQASQAESWTSECTADQKCPGEQREQQEGELRYEAESPDEAALVYAARAYNCALVDRLHDQVSVELPHLGRLTFELLHTLGFDSIRKRMSVVIRHPLTDEINVYTKGADSVVMDLLLPCSSDDARGRHQKKIRSKTQNYLNLYAVEGLRTLCIAKRVLSKEEYACWLQSHIEAEASVESREELLFQSAVRLETNLHLLGATGIEDRLQDGVPETIAKLRQAGLQIWVLTGDKQETAINIAYACKLLDHGEEVITLNADSREACAALLDQCLHYVQSRNSRTMPQNSESNLSVGFSFNSVSASTDSSPSPSLVIDGRSDGANDVSMIQVADVGVGISGQEGMQAVMASDFAVPRFRYLERLLIVHGHWCYSRLANMVLYFFYKNTLVTGVLDKDVPADMLLREPQLYKSGQNMEEYRPRAFWLNMVDAAFQSLVCFFIPYLAYYDSDVDVFTWGTPVTAIALFTFLLHLGIETKTWTWLNWLACGFSTFLFFSVALIYNTSCATCYPPSNPYWTMQTLLGDPLFYLTCLIAPVAALLPRLFFKALQGSLFPTQLQLGRQLAKKSLNKFSVPKETFAQGQPPGHSETELSERKTMGPFETLPRDCVSQASQFTQQLACSPEASGEPSAVDTNMPLRENTLLEGLGSQASGSSMPREAISEECPGDSKRKSTSASQTAPLSSLFHLPSFGSLNWISSLSLASGLGSVLQLSRSSLQMDKQDGEFLSNPPQPEQDLHSLQGQVTGYF</sequence>
<feature type="domain" description="P-type ATPase N-terminal" evidence="12">
    <location>
        <begin position="64"/>
        <end position="113"/>
    </location>
</feature>
<dbReference type="Gene3D" id="2.70.150.10">
    <property type="entry name" value="Calcium-transporting ATPase, cytoplasmic transduction domain A"/>
    <property type="match status" value="1"/>
</dbReference>
<evidence type="ECO:0000256" key="2">
    <source>
        <dbReference type="ARBA" id="ARBA00022692"/>
    </source>
</evidence>
<feature type="transmembrane region" description="Helical" evidence="11">
    <location>
        <begin position="90"/>
        <end position="107"/>
    </location>
</feature>
<dbReference type="InterPro" id="IPR023214">
    <property type="entry name" value="HAD_sf"/>
</dbReference>
<feature type="transmembrane region" description="Helical" evidence="11">
    <location>
        <begin position="1112"/>
        <end position="1133"/>
    </location>
</feature>
<keyword evidence="7" id="KW-1278">Translocase</keyword>
<keyword evidence="5" id="KW-0067">ATP-binding</keyword>
<dbReference type="PANTHER" id="PTHR24092">
    <property type="entry name" value="PROBABLE PHOSPHOLIPID-TRANSPORTING ATPASE"/>
    <property type="match status" value="1"/>
</dbReference>
<gene>
    <name evidence="14" type="ORF">APTSU1_000739000</name>
</gene>
<keyword evidence="3" id="KW-0479">Metal-binding</keyword>
<dbReference type="InterPro" id="IPR036412">
    <property type="entry name" value="HAD-like_sf"/>
</dbReference>
<feature type="transmembrane region" description="Helical" evidence="11">
    <location>
        <begin position="1024"/>
        <end position="1044"/>
    </location>
</feature>
<feature type="region of interest" description="Disordered" evidence="10">
    <location>
        <begin position="674"/>
        <end position="694"/>
    </location>
</feature>
<accession>A0ABQ0EYN3</accession>
<dbReference type="Pfam" id="PF16212">
    <property type="entry name" value="PhoLip_ATPase_C"/>
    <property type="match status" value="1"/>
</dbReference>
<feature type="domain" description="P-type ATPase C-terminal" evidence="13">
    <location>
        <begin position="1048"/>
        <end position="1214"/>
    </location>
</feature>
<comment type="caution">
    <text evidence="14">The sequence shown here is derived from an EMBL/GenBank/DDBJ whole genome shotgun (WGS) entry which is preliminary data.</text>
</comment>
<dbReference type="Gene3D" id="3.40.1110.10">
    <property type="entry name" value="Calcium-transporting ATPase, cytoplasmic domain N"/>
    <property type="match status" value="2"/>
</dbReference>
<evidence type="ECO:0000256" key="7">
    <source>
        <dbReference type="ARBA" id="ARBA00022967"/>
    </source>
</evidence>
<dbReference type="Gene3D" id="3.40.50.1000">
    <property type="entry name" value="HAD superfamily/HAD-like"/>
    <property type="match status" value="2"/>
</dbReference>
<evidence type="ECO:0000256" key="11">
    <source>
        <dbReference type="SAM" id="Phobius"/>
    </source>
</evidence>
<name>A0ABQ0EYN3_APOSI</name>
<evidence type="ECO:0000256" key="1">
    <source>
        <dbReference type="ARBA" id="ARBA00004141"/>
    </source>
</evidence>
<reference evidence="14 15" key="1">
    <citation type="submission" date="2024-08" db="EMBL/GenBank/DDBJ databases">
        <title>The draft genome of Apodemus speciosus.</title>
        <authorList>
            <person name="Nabeshima K."/>
            <person name="Suzuki S."/>
            <person name="Onuma M."/>
        </authorList>
    </citation>
    <scope>NUCLEOTIDE SEQUENCE [LARGE SCALE GENOMIC DNA]</scope>
    <source>
        <strain evidence="14">IB14-021</strain>
    </source>
</reference>
<dbReference type="SUPFAM" id="SSF81653">
    <property type="entry name" value="Calcium ATPase, transduction domain A"/>
    <property type="match status" value="1"/>
</dbReference>
<feature type="compositionally biased region" description="Basic and acidic residues" evidence="10">
    <location>
        <begin position="682"/>
        <end position="694"/>
    </location>
</feature>
<dbReference type="InterPro" id="IPR018303">
    <property type="entry name" value="ATPase_P-typ_P_site"/>
</dbReference>
<dbReference type="InterPro" id="IPR008250">
    <property type="entry name" value="ATPase_P-typ_transduc_dom_A_sf"/>
</dbReference>
<keyword evidence="15" id="KW-1185">Reference proteome</keyword>
<dbReference type="Pfam" id="PF16209">
    <property type="entry name" value="PhoLip_ATPase_N"/>
    <property type="match status" value="1"/>
</dbReference>
<keyword evidence="6" id="KW-0460">Magnesium</keyword>
<evidence type="ECO:0000259" key="12">
    <source>
        <dbReference type="Pfam" id="PF16209"/>
    </source>
</evidence>
<dbReference type="SUPFAM" id="SSF56784">
    <property type="entry name" value="HAD-like"/>
    <property type="match status" value="1"/>
</dbReference>
<keyword evidence="9 11" id="KW-0472">Membrane</keyword>
<evidence type="ECO:0000256" key="3">
    <source>
        <dbReference type="ARBA" id="ARBA00022723"/>
    </source>
</evidence>
<dbReference type="Gene3D" id="1.20.1110.10">
    <property type="entry name" value="Calcium-transporting ATPase, transmembrane domain"/>
    <property type="match status" value="1"/>
</dbReference>
<dbReference type="EMBL" id="BAAFST010000007">
    <property type="protein sequence ID" value="GAB1292159.1"/>
    <property type="molecule type" value="Genomic_DNA"/>
</dbReference>
<proteinExistence type="predicted"/>
<evidence type="ECO:0000256" key="5">
    <source>
        <dbReference type="ARBA" id="ARBA00022840"/>
    </source>
</evidence>
<evidence type="ECO:0000256" key="6">
    <source>
        <dbReference type="ARBA" id="ARBA00022842"/>
    </source>
</evidence>
<evidence type="ECO:0000256" key="10">
    <source>
        <dbReference type="SAM" id="MobiDB-lite"/>
    </source>
</evidence>
<evidence type="ECO:0000313" key="14">
    <source>
        <dbReference type="EMBL" id="GAB1292159.1"/>
    </source>
</evidence>
<feature type="transmembrane region" description="Helical" evidence="11">
    <location>
        <begin position="1083"/>
        <end position="1106"/>
    </location>
</feature>
<evidence type="ECO:0000256" key="8">
    <source>
        <dbReference type="ARBA" id="ARBA00022989"/>
    </source>
</evidence>
<dbReference type="InterPro" id="IPR032630">
    <property type="entry name" value="P_typ_ATPase_c"/>
</dbReference>
<evidence type="ECO:0000256" key="4">
    <source>
        <dbReference type="ARBA" id="ARBA00022741"/>
    </source>
</evidence>
<organism evidence="14 15">
    <name type="scientific">Apodemus speciosus</name>
    <name type="common">Large Japanese field mouse</name>
    <dbReference type="NCBI Taxonomy" id="105296"/>
    <lineage>
        <taxon>Eukaryota</taxon>
        <taxon>Metazoa</taxon>
        <taxon>Chordata</taxon>
        <taxon>Craniata</taxon>
        <taxon>Vertebrata</taxon>
        <taxon>Euteleostomi</taxon>
        <taxon>Mammalia</taxon>
        <taxon>Eutheria</taxon>
        <taxon>Euarchontoglires</taxon>
        <taxon>Glires</taxon>
        <taxon>Rodentia</taxon>
        <taxon>Myomorpha</taxon>
        <taxon>Muroidea</taxon>
        <taxon>Muridae</taxon>
        <taxon>Murinae</taxon>
        <taxon>Apodemus</taxon>
    </lineage>
</organism>
<protein>
    <submittedName>
        <fullName evidence="14">Phospholipid-transporting ATPase VA</fullName>
    </submittedName>
</protein>
<dbReference type="NCBIfam" id="TIGR01494">
    <property type="entry name" value="ATPase_P-type"/>
    <property type="match status" value="1"/>
</dbReference>
<dbReference type="InterPro" id="IPR023298">
    <property type="entry name" value="ATPase_P-typ_TM_dom_sf"/>
</dbReference>
<dbReference type="InterPro" id="IPR032631">
    <property type="entry name" value="P-type_ATPase_N"/>
</dbReference>
<evidence type="ECO:0000313" key="15">
    <source>
        <dbReference type="Proteomes" id="UP001623349"/>
    </source>
</evidence>
<evidence type="ECO:0000259" key="13">
    <source>
        <dbReference type="Pfam" id="PF16212"/>
    </source>
</evidence>
<dbReference type="SUPFAM" id="SSF81660">
    <property type="entry name" value="Metal cation-transporting ATPase, ATP-binding domain N"/>
    <property type="match status" value="1"/>
</dbReference>
<feature type="compositionally biased region" description="Polar residues" evidence="10">
    <location>
        <begin position="1396"/>
        <end position="1406"/>
    </location>
</feature>
<feature type="compositionally biased region" description="Basic residues" evidence="10">
    <location>
        <begin position="15"/>
        <end position="24"/>
    </location>
</feature>
<feature type="transmembrane region" description="Helical" evidence="11">
    <location>
        <begin position="1185"/>
        <end position="1204"/>
    </location>
</feature>
<comment type="subcellular location">
    <subcellularLocation>
        <location evidence="1">Membrane</location>
        <topology evidence="1">Multi-pass membrane protein</topology>
    </subcellularLocation>
</comment>
<dbReference type="PRINTS" id="PR00119">
    <property type="entry name" value="CATATPASE"/>
</dbReference>
<dbReference type="Pfam" id="PF13246">
    <property type="entry name" value="Cation_ATPase"/>
    <property type="match status" value="1"/>
</dbReference>
<dbReference type="PANTHER" id="PTHR24092:SF81">
    <property type="entry name" value="PHOSPHOLIPID-TRANSPORTING ATPASE VA"/>
    <property type="match status" value="1"/>
</dbReference>
<feature type="region of interest" description="Disordered" evidence="10">
    <location>
        <begin position="1305"/>
        <end position="1334"/>
    </location>
</feature>